<evidence type="ECO:0000313" key="3">
    <source>
        <dbReference type="EMBL" id="SMC93750.1"/>
    </source>
</evidence>
<protein>
    <submittedName>
        <fullName evidence="3">Transcriptional regulator, contains XRE-family HTH domain</fullName>
    </submittedName>
</protein>
<dbReference type="Pfam" id="PF12844">
    <property type="entry name" value="HTH_19"/>
    <property type="match status" value="1"/>
</dbReference>
<keyword evidence="1" id="KW-0238">DNA-binding</keyword>
<organism evidence="3 4">
    <name type="scientific">Pedobacter africanus</name>
    <dbReference type="NCBI Taxonomy" id="151894"/>
    <lineage>
        <taxon>Bacteria</taxon>
        <taxon>Pseudomonadati</taxon>
        <taxon>Bacteroidota</taxon>
        <taxon>Sphingobacteriia</taxon>
        <taxon>Sphingobacteriales</taxon>
        <taxon>Sphingobacteriaceae</taxon>
        <taxon>Pedobacter</taxon>
    </lineage>
</organism>
<dbReference type="Gene3D" id="1.10.260.40">
    <property type="entry name" value="lambda repressor-like DNA-binding domains"/>
    <property type="match status" value="1"/>
</dbReference>
<name>A0A1W2D8B5_9SPHI</name>
<sequence>MGANKLLLMEEILSKKDIGERIRVLRLTNGLSQAFIANILNLSRSNYSQIELGNQYPTFNTLHEIARYYSKTYDWLLHGEEPAKTAAEHPAKIDLIINDLETSFRSFTMSLKRLEQELNHIKSRRAKVRA</sequence>
<reference evidence="4" key="1">
    <citation type="submission" date="2017-04" db="EMBL/GenBank/DDBJ databases">
        <authorList>
            <person name="Varghese N."/>
            <person name="Submissions S."/>
        </authorList>
    </citation>
    <scope>NUCLEOTIDE SEQUENCE [LARGE SCALE GENOMIC DNA]</scope>
    <source>
        <strain evidence="4">DSM 12126</strain>
    </source>
</reference>
<dbReference type="InterPro" id="IPR001387">
    <property type="entry name" value="Cro/C1-type_HTH"/>
</dbReference>
<dbReference type="EMBL" id="FWXT01000003">
    <property type="protein sequence ID" value="SMC93750.1"/>
    <property type="molecule type" value="Genomic_DNA"/>
</dbReference>
<proteinExistence type="predicted"/>
<evidence type="ECO:0000256" key="1">
    <source>
        <dbReference type="ARBA" id="ARBA00023125"/>
    </source>
</evidence>
<dbReference type="PANTHER" id="PTHR46558">
    <property type="entry name" value="TRACRIPTIONAL REGULATORY PROTEIN-RELATED-RELATED"/>
    <property type="match status" value="1"/>
</dbReference>
<dbReference type="InterPro" id="IPR010982">
    <property type="entry name" value="Lambda_DNA-bd_dom_sf"/>
</dbReference>
<dbReference type="GO" id="GO:0003677">
    <property type="term" value="F:DNA binding"/>
    <property type="evidence" value="ECO:0007669"/>
    <property type="project" value="UniProtKB-KW"/>
</dbReference>
<gene>
    <name evidence="3" type="ORF">SAMN04488524_3476</name>
</gene>
<dbReference type="PROSITE" id="PS50943">
    <property type="entry name" value="HTH_CROC1"/>
    <property type="match status" value="1"/>
</dbReference>
<evidence type="ECO:0000259" key="2">
    <source>
        <dbReference type="PROSITE" id="PS50943"/>
    </source>
</evidence>
<keyword evidence="4" id="KW-1185">Reference proteome</keyword>
<dbReference type="SUPFAM" id="SSF47413">
    <property type="entry name" value="lambda repressor-like DNA-binding domains"/>
    <property type="match status" value="1"/>
</dbReference>
<dbReference type="CDD" id="cd00093">
    <property type="entry name" value="HTH_XRE"/>
    <property type="match status" value="1"/>
</dbReference>
<dbReference type="AlphaFoldDB" id="A0A1W2D8B5"/>
<feature type="domain" description="HTH cro/C1-type" evidence="2">
    <location>
        <begin position="22"/>
        <end position="76"/>
    </location>
</feature>
<accession>A0A1W2D8B5</accession>
<dbReference type="SMART" id="SM00530">
    <property type="entry name" value="HTH_XRE"/>
    <property type="match status" value="1"/>
</dbReference>
<dbReference type="STRING" id="151894.SAMN04488524_3476"/>
<dbReference type="Proteomes" id="UP000192756">
    <property type="component" value="Unassembled WGS sequence"/>
</dbReference>
<evidence type="ECO:0000313" key="4">
    <source>
        <dbReference type="Proteomes" id="UP000192756"/>
    </source>
</evidence>
<dbReference type="PANTHER" id="PTHR46558:SF11">
    <property type="entry name" value="HTH-TYPE TRANSCRIPTIONAL REGULATOR XRE"/>
    <property type="match status" value="1"/>
</dbReference>